<dbReference type="OrthoDB" id="2237583at2759"/>
<comment type="caution">
    <text evidence="2">The sequence shown here is derived from an EMBL/GenBank/DDBJ whole genome shotgun (WGS) entry which is preliminary data.</text>
</comment>
<reference evidence="2 3" key="1">
    <citation type="journal article" date="2018" name="G3 (Bethesda)">
        <title>Phylogenetic and Phylogenomic Definition of Rhizopus Species.</title>
        <authorList>
            <person name="Gryganskyi A.P."/>
            <person name="Golan J."/>
            <person name="Dolatabadi S."/>
            <person name="Mondo S."/>
            <person name="Robb S."/>
            <person name="Idnurm A."/>
            <person name="Muszewska A."/>
            <person name="Steczkiewicz K."/>
            <person name="Masonjones S."/>
            <person name="Liao H.L."/>
            <person name="Gajdeczka M.T."/>
            <person name="Anike F."/>
            <person name="Vuek A."/>
            <person name="Anishchenko I.M."/>
            <person name="Voigt K."/>
            <person name="de Hoog G.S."/>
            <person name="Smith M.E."/>
            <person name="Heitman J."/>
            <person name="Vilgalys R."/>
            <person name="Stajich J.E."/>
        </authorList>
    </citation>
    <scope>NUCLEOTIDE SEQUENCE [LARGE SCALE GENOMIC DNA]</scope>
    <source>
        <strain evidence="2 3">LSU 92-RS-03</strain>
    </source>
</reference>
<keyword evidence="3" id="KW-1185">Reference proteome</keyword>
<evidence type="ECO:0000313" key="2">
    <source>
        <dbReference type="EMBL" id="RCI06251.1"/>
    </source>
</evidence>
<feature type="compositionally biased region" description="Basic and acidic residues" evidence="1">
    <location>
        <begin position="1"/>
        <end position="10"/>
    </location>
</feature>
<organism evidence="2 3">
    <name type="scientific">Rhizopus stolonifer</name>
    <name type="common">Rhizopus nigricans</name>
    <dbReference type="NCBI Taxonomy" id="4846"/>
    <lineage>
        <taxon>Eukaryota</taxon>
        <taxon>Fungi</taxon>
        <taxon>Fungi incertae sedis</taxon>
        <taxon>Mucoromycota</taxon>
        <taxon>Mucoromycotina</taxon>
        <taxon>Mucoromycetes</taxon>
        <taxon>Mucorales</taxon>
        <taxon>Mucorineae</taxon>
        <taxon>Rhizopodaceae</taxon>
        <taxon>Rhizopus</taxon>
    </lineage>
</organism>
<sequence>MPKAKRETATKKTPYARQQGKDKKTSIKNKKPLTKSEKLKNANLTEDLDNILEDLQQHLTPKKKKLNIKNDSMEDTSKLEEEQRLYEKTQDDMDAALGLLTKL</sequence>
<protein>
    <submittedName>
        <fullName evidence="2">Uncharacterized protein</fullName>
    </submittedName>
</protein>
<gene>
    <name evidence="2" type="ORF">CU098_002320</name>
</gene>
<evidence type="ECO:0000256" key="1">
    <source>
        <dbReference type="SAM" id="MobiDB-lite"/>
    </source>
</evidence>
<proteinExistence type="predicted"/>
<dbReference type="EMBL" id="PJQM01000195">
    <property type="protein sequence ID" value="RCI06251.1"/>
    <property type="molecule type" value="Genomic_DNA"/>
</dbReference>
<dbReference type="AlphaFoldDB" id="A0A367KVM6"/>
<evidence type="ECO:0000313" key="3">
    <source>
        <dbReference type="Proteomes" id="UP000253551"/>
    </source>
</evidence>
<accession>A0A367KVM6</accession>
<dbReference type="Proteomes" id="UP000253551">
    <property type="component" value="Unassembled WGS sequence"/>
</dbReference>
<feature type="region of interest" description="Disordered" evidence="1">
    <location>
        <begin position="1"/>
        <end position="35"/>
    </location>
</feature>
<name>A0A367KVM6_RHIST</name>